<feature type="signal peptide" evidence="3">
    <location>
        <begin position="1"/>
        <end position="26"/>
    </location>
</feature>
<dbReference type="SUPFAM" id="SSF52266">
    <property type="entry name" value="SGNH hydrolase"/>
    <property type="match status" value="1"/>
</dbReference>
<dbReference type="Pfam" id="PF13472">
    <property type="entry name" value="Lipase_GDSL_2"/>
    <property type="match status" value="1"/>
</dbReference>
<dbReference type="GO" id="GO:0019433">
    <property type="term" value="P:triglyceride catabolic process"/>
    <property type="evidence" value="ECO:0007669"/>
    <property type="project" value="TreeGrafter"/>
</dbReference>
<keyword evidence="5" id="KW-0378">Hydrolase</keyword>
<evidence type="ECO:0000313" key="5">
    <source>
        <dbReference type="EMBL" id="SDM85276.1"/>
    </source>
</evidence>
<dbReference type="GO" id="GO:0004806">
    <property type="term" value="F:triacylglycerol lipase activity"/>
    <property type="evidence" value="ECO:0007669"/>
    <property type="project" value="TreeGrafter"/>
</dbReference>
<name>A0A1G9WM98_ALLAB</name>
<proteinExistence type="predicted"/>
<feature type="chain" id="PRO_5009245921" evidence="3">
    <location>
        <begin position="27"/>
        <end position="264"/>
    </location>
</feature>
<organism evidence="5 6">
    <name type="scientific">Allokutzneria albata</name>
    <name type="common">Kibdelosporangium albatum</name>
    <dbReference type="NCBI Taxonomy" id="211114"/>
    <lineage>
        <taxon>Bacteria</taxon>
        <taxon>Bacillati</taxon>
        <taxon>Actinomycetota</taxon>
        <taxon>Actinomycetes</taxon>
        <taxon>Pseudonocardiales</taxon>
        <taxon>Pseudonocardiaceae</taxon>
        <taxon>Allokutzneria</taxon>
    </lineage>
</organism>
<feature type="active site" evidence="1">
    <location>
        <position position="245"/>
    </location>
</feature>
<reference evidence="5 6" key="1">
    <citation type="submission" date="2016-10" db="EMBL/GenBank/DDBJ databases">
        <authorList>
            <person name="de Groot N.N."/>
        </authorList>
    </citation>
    <scope>NUCLEOTIDE SEQUENCE [LARGE SCALE GENOMIC DNA]</scope>
    <source>
        <strain evidence="5 6">DSM 44149</strain>
    </source>
</reference>
<sequence length="264" mass="27510">MGAKAYFAVAAAAISLSIVAATPAIAAPRAAENYVAMGDSYDSGVGTRTYDSSSGDCRRSPVAYAPLWAKANSPASFTFIACSGARTPDVQKQADQLTSSVSLISLSVGGNDVGFASVLTSCQLGSDQSCFDKVAEAVNQARTTLPAKLDATYSKIKSKAPSAKVVVFNYPRLFDLGTCGLGGLSKAKRERLNQAADTLSGIISGRVSAAGFRFADLRDRFNGHGICSSAEWLNGLSWPINESYHPNTNGHSQGYLAAFKAAIG</sequence>
<evidence type="ECO:0000256" key="1">
    <source>
        <dbReference type="PIRSR" id="PIRSR637460-1"/>
    </source>
</evidence>
<dbReference type="EMBL" id="LT629701">
    <property type="protein sequence ID" value="SDM85276.1"/>
    <property type="molecule type" value="Genomic_DNA"/>
</dbReference>
<keyword evidence="2" id="KW-1015">Disulfide bond</keyword>
<evidence type="ECO:0000256" key="3">
    <source>
        <dbReference type="SAM" id="SignalP"/>
    </source>
</evidence>
<dbReference type="PANTHER" id="PTHR37981:SF1">
    <property type="entry name" value="SGNH HYDROLASE-TYPE ESTERASE DOMAIN-CONTAINING PROTEIN"/>
    <property type="match status" value="1"/>
</dbReference>
<dbReference type="PANTHER" id="PTHR37981">
    <property type="entry name" value="LIPASE 2"/>
    <property type="match status" value="1"/>
</dbReference>
<evidence type="ECO:0000256" key="2">
    <source>
        <dbReference type="PIRSR" id="PIRSR637460-2"/>
    </source>
</evidence>
<keyword evidence="3" id="KW-0732">Signal</keyword>
<dbReference type="Gene3D" id="3.40.50.1110">
    <property type="entry name" value="SGNH hydrolase"/>
    <property type="match status" value="1"/>
</dbReference>
<evidence type="ECO:0000313" key="6">
    <source>
        <dbReference type="Proteomes" id="UP000183376"/>
    </source>
</evidence>
<dbReference type="InterPro" id="IPR036514">
    <property type="entry name" value="SGNH_hydro_sf"/>
</dbReference>
<dbReference type="CDD" id="cd01823">
    <property type="entry name" value="SEST_like"/>
    <property type="match status" value="1"/>
</dbReference>
<feature type="disulfide bond" evidence="2">
    <location>
        <begin position="122"/>
        <end position="130"/>
    </location>
</feature>
<keyword evidence="6" id="KW-1185">Reference proteome</keyword>
<feature type="active site" description="Nucleophile" evidence="1">
    <location>
        <position position="40"/>
    </location>
</feature>
<evidence type="ECO:0000259" key="4">
    <source>
        <dbReference type="Pfam" id="PF13472"/>
    </source>
</evidence>
<dbReference type="InterPro" id="IPR013830">
    <property type="entry name" value="SGNH_hydro"/>
</dbReference>
<accession>A0A1G9WM98</accession>
<dbReference type="InterPro" id="IPR037460">
    <property type="entry name" value="SEST-like"/>
</dbReference>
<feature type="domain" description="SGNH hydrolase-type esterase" evidence="4">
    <location>
        <begin position="36"/>
        <end position="251"/>
    </location>
</feature>
<feature type="disulfide bond" evidence="2">
    <location>
        <begin position="57"/>
        <end position="82"/>
    </location>
</feature>
<dbReference type="eggNOG" id="COG2755">
    <property type="taxonomic scope" value="Bacteria"/>
</dbReference>
<gene>
    <name evidence="5" type="ORF">SAMN04489726_3678</name>
</gene>
<protein>
    <submittedName>
        <fullName evidence="5">GDSL-like Lipase/Acylhydrolase family protein</fullName>
    </submittedName>
</protein>
<dbReference type="Proteomes" id="UP000183376">
    <property type="component" value="Chromosome I"/>
</dbReference>
<dbReference type="AlphaFoldDB" id="A0A1G9WM98"/>
<dbReference type="STRING" id="211114.SAMN04489726_3678"/>